<dbReference type="AlphaFoldDB" id="A0A383VMG6"/>
<evidence type="ECO:0000313" key="2">
    <source>
        <dbReference type="EMBL" id="SZX66371.1"/>
    </source>
</evidence>
<gene>
    <name evidence="2" type="ORF">BQ4739_LOCUS6787</name>
</gene>
<keyword evidence="1" id="KW-1133">Transmembrane helix</keyword>
<feature type="transmembrane region" description="Helical" evidence="1">
    <location>
        <begin position="219"/>
        <end position="241"/>
    </location>
</feature>
<reference evidence="2 3" key="1">
    <citation type="submission" date="2016-10" db="EMBL/GenBank/DDBJ databases">
        <authorList>
            <person name="Cai Z."/>
        </authorList>
    </citation>
    <scope>NUCLEOTIDE SEQUENCE [LARGE SCALE GENOMIC DNA]</scope>
</reference>
<keyword evidence="3" id="KW-1185">Reference proteome</keyword>
<proteinExistence type="predicted"/>
<evidence type="ECO:0000313" key="3">
    <source>
        <dbReference type="Proteomes" id="UP000256970"/>
    </source>
</evidence>
<feature type="transmembrane region" description="Helical" evidence="1">
    <location>
        <begin position="64"/>
        <end position="80"/>
    </location>
</feature>
<dbReference type="Proteomes" id="UP000256970">
    <property type="component" value="Unassembled WGS sequence"/>
</dbReference>
<evidence type="ECO:0000256" key="1">
    <source>
        <dbReference type="SAM" id="Phobius"/>
    </source>
</evidence>
<keyword evidence="1" id="KW-0812">Transmembrane</keyword>
<name>A0A383VMG6_TETOB</name>
<sequence>MVAITRPLLCLSPAEKELEQLYREHVNKSYLKIDHALCLFKLFITVFCVAGLLAGAFPASTSGIAAWLAYLLTLALHAVLQQQPGFYAARRSWLVLLFKLLLTAVLMSLVVTCVLEPISSIGSYAKVLLMGSGIVMLNCTGICMPVIWRRHVQLSLLAVAAYNAALLPSVVDTLLCTPASRAYTRSLYRAIDATAFSVGGMLLPFQALALPEAAPRAQAYTVVLWLQLCLGLLVPSVCLYCQEVRSRSAFLQLLSTTTSIAPVPPCPAASAAPDAAPRADSAAAAAAALQRQSEDIACRAAALPKQPLLALLVVLLTVALWALMHAASGLIVEVGDGLQSARWFARITAQHGAGNCIGAGW</sequence>
<dbReference type="EMBL" id="FNXT01000700">
    <property type="protein sequence ID" value="SZX66371.1"/>
    <property type="molecule type" value="Genomic_DNA"/>
</dbReference>
<feature type="transmembrane region" description="Helical" evidence="1">
    <location>
        <begin position="308"/>
        <end position="332"/>
    </location>
</feature>
<keyword evidence="1" id="KW-0472">Membrane</keyword>
<accession>A0A383VMG6</accession>
<feature type="transmembrane region" description="Helical" evidence="1">
    <location>
        <begin position="92"/>
        <end position="115"/>
    </location>
</feature>
<feature type="transmembrane region" description="Helical" evidence="1">
    <location>
        <begin position="39"/>
        <end position="57"/>
    </location>
</feature>
<feature type="transmembrane region" description="Helical" evidence="1">
    <location>
        <begin position="127"/>
        <end position="148"/>
    </location>
</feature>
<feature type="transmembrane region" description="Helical" evidence="1">
    <location>
        <begin position="187"/>
        <end position="207"/>
    </location>
</feature>
<organism evidence="2 3">
    <name type="scientific">Tetradesmus obliquus</name>
    <name type="common">Green alga</name>
    <name type="synonym">Acutodesmus obliquus</name>
    <dbReference type="NCBI Taxonomy" id="3088"/>
    <lineage>
        <taxon>Eukaryota</taxon>
        <taxon>Viridiplantae</taxon>
        <taxon>Chlorophyta</taxon>
        <taxon>core chlorophytes</taxon>
        <taxon>Chlorophyceae</taxon>
        <taxon>CS clade</taxon>
        <taxon>Sphaeropleales</taxon>
        <taxon>Scenedesmaceae</taxon>
        <taxon>Tetradesmus</taxon>
    </lineage>
</organism>
<protein>
    <submittedName>
        <fullName evidence="2">Uncharacterized protein</fullName>
    </submittedName>
</protein>